<gene>
    <name evidence="9" type="ORF">BN55_02540</name>
</gene>
<comment type="subcellular location">
    <subcellularLocation>
        <location evidence="1">Cell membrane</location>
        <topology evidence="1">Multi-pass membrane protein</topology>
    </subcellularLocation>
</comment>
<dbReference type="InterPro" id="IPR020846">
    <property type="entry name" value="MFS_dom"/>
</dbReference>
<reference evidence="9 10" key="1">
    <citation type="submission" date="2012-06" db="EMBL/GenBank/DDBJ databases">
        <title>Draft Genome Sequence of Lactobacillus hominis Strain CRBIP 24.179T, isolated from human intestine.</title>
        <authorList>
            <person name="Cousin S."/>
            <person name="Ma L."/>
            <person name="Bizet C."/>
            <person name="Loux V."/>
            <person name="Bouchier C."/>
            <person name="Clermont D."/>
            <person name="Creno S."/>
        </authorList>
    </citation>
    <scope>NUCLEOTIDE SEQUENCE [LARGE SCALE GENOMIC DNA]</scope>
    <source>
        <strain evidence="10">CRBIP 24.179T</strain>
    </source>
</reference>
<evidence type="ECO:0000256" key="1">
    <source>
        <dbReference type="ARBA" id="ARBA00004651"/>
    </source>
</evidence>
<dbReference type="PROSITE" id="PS50850">
    <property type="entry name" value="MFS"/>
    <property type="match status" value="1"/>
</dbReference>
<feature type="transmembrane region" description="Helical" evidence="7">
    <location>
        <begin position="287"/>
        <end position="306"/>
    </location>
</feature>
<dbReference type="OrthoDB" id="65739at2"/>
<dbReference type="GO" id="GO:0005886">
    <property type="term" value="C:plasma membrane"/>
    <property type="evidence" value="ECO:0007669"/>
    <property type="project" value="UniProtKB-SubCell"/>
</dbReference>
<dbReference type="eggNOG" id="COG2814">
    <property type="taxonomic scope" value="Bacteria"/>
</dbReference>
<evidence type="ECO:0000313" key="10">
    <source>
        <dbReference type="Proteomes" id="UP000009320"/>
    </source>
</evidence>
<dbReference type="RefSeq" id="WP_008471217.1">
    <property type="nucleotide sequence ID" value="NZ_AYZP01000016.1"/>
</dbReference>
<dbReference type="SUPFAM" id="SSF103473">
    <property type="entry name" value="MFS general substrate transporter"/>
    <property type="match status" value="1"/>
</dbReference>
<feature type="transmembrane region" description="Helical" evidence="7">
    <location>
        <begin position="12"/>
        <end position="37"/>
    </location>
</feature>
<organism evidence="9 10">
    <name type="scientific">Lactobacillus hominis DSM 23910 = CRBIP 24.179</name>
    <dbReference type="NCBI Taxonomy" id="1423758"/>
    <lineage>
        <taxon>Bacteria</taxon>
        <taxon>Bacillati</taxon>
        <taxon>Bacillota</taxon>
        <taxon>Bacilli</taxon>
        <taxon>Lactobacillales</taxon>
        <taxon>Lactobacillaceae</taxon>
        <taxon>Lactobacillus</taxon>
    </lineage>
</organism>
<keyword evidence="3" id="KW-1003">Cell membrane</keyword>
<feature type="transmembrane region" description="Helical" evidence="7">
    <location>
        <begin position="366"/>
        <end position="390"/>
    </location>
</feature>
<evidence type="ECO:0000256" key="6">
    <source>
        <dbReference type="ARBA" id="ARBA00023136"/>
    </source>
</evidence>
<keyword evidence="4 7" id="KW-0812">Transmembrane</keyword>
<dbReference type="PRINTS" id="PR01035">
    <property type="entry name" value="TCRTETA"/>
</dbReference>
<dbReference type="InterPro" id="IPR036259">
    <property type="entry name" value="MFS_trans_sf"/>
</dbReference>
<dbReference type="EMBL" id="CAKE01000017">
    <property type="protein sequence ID" value="CCI82204.1"/>
    <property type="molecule type" value="Genomic_DNA"/>
</dbReference>
<dbReference type="Gene3D" id="1.20.1250.20">
    <property type="entry name" value="MFS general substrate transporter like domains"/>
    <property type="match status" value="2"/>
</dbReference>
<evidence type="ECO:0000313" key="9">
    <source>
        <dbReference type="EMBL" id="CCI82204.1"/>
    </source>
</evidence>
<dbReference type="GO" id="GO:0022857">
    <property type="term" value="F:transmembrane transporter activity"/>
    <property type="evidence" value="ECO:0007669"/>
    <property type="project" value="InterPro"/>
</dbReference>
<evidence type="ECO:0000259" key="8">
    <source>
        <dbReference type="PROSITE" id="PS50850"/>
    </source>
</evidence>
<feature type="transmembrane region" description="Helical" evidence="7">
    <location>
        <begin position="251"/>
        <end position="275"/>
    </location>
</feature>
<feature type="transmembrane region" description="Helical" evidence="7">
    <location>
        <begin position="82"/>
        <end position="101"/>
    </location>
</feature>
<feature type="transmembrane region" description="Helical" evidence="7">
    <location>
        <begin position="49"/>
        <end position="70"/>
    </location>
</feature>
<evidence type="ECO:0000256" key="7">
    <source>
        <dbReference type="SAM" id="Phobius"/>
    </source>
</evidence>
<proteinExistence type="predicted"/>
<keyword evidence="10" id="KW-1185">Reference proteome</keyword>
<dbReference type="CDD" id="cd17391">
    <property type="entry name" value="MFS_MdtG_MDR_like"/>
    <property type="match status" value="1"/>
</dbReference>
<feature type="domain" description="Major facilitator superfamily (MFS) profile" evidence="8">
    <location>
        <begin position="11"/>
        <end position="399"/>
    </location>
</feature>
<dbReference type="PATRIC" id="fig|1423758.3.peg.729"/>
<dbReference type="PANTHER" id="PTHR43414">
    <property type="entry name" value="MULTIDRUG RESISTANCE PROTEIN MDTG"/>
    <property type="match status" value="1"/>
</dbReference>
<dbReference type="InterPro" id="IPR001958">
    <property type="entry name" value="Tet-R_TetA/multi-R_MdtG-like"/>
</dbReference>
<dbReference type="PANTHER" id="PTHR43414:SF6">
    <property type="entry name" value="MULTIDRUG RESISTANCE PROTEIN MDTG"/>
    <property type="match status" value="1"/>
</dbReference>
<dbReference type="InterPro" id="IPR011701">
    <property type="entry name" value="MFS"/>
</dbReference>
<keyword evidence="2" id="KW-0813">Transport</keyword>
<dbReference type="Pfam" id="PF07690">
    <property type="entry name" value="MFS_1"/>
    <property type="match status" value="1"/>
</dbReference>
<keyword evidence="5 7" id="KW-1133">Transmembrane helix</keyword>
<dbReference type="STRING" id="1423758.FC41_GL000722"/>
<dbReference type="Proteomes" id="UP000009320">
    <property type="component" value="Unassembled WGS sequence"/>
</dbReference>
<evidence type="ECO:0000256" key="3">
    <source>
        <dbReference type="ARBA" id="ARBA00022475"/>
    </source>
</evidence>
<evidence type="ECO:0000256" key="5">
    <source>
        <dbReference type="ARBA" id="ARBA00022989"/>
    </source>
</evidence>
<sequence>MKKEKPIWKRNLYILSVAVFIAGIAFSEIMPFLPLYIDTLGHFTHKQLNFWSGFIFSGVYFVSAVISPWWGKLADKKGRKLMILRASLGMALVLGAMGLVTNVWQLFFLRMLQGFFAGFVSNSNALIATETPKEKSGQALGTMASAFTAGNLLGPFLGGALASAFNYRITFFITGFLLMISFLLSLFFVHEEGFKPITEKKLDKASGVIKTLRSPALIFGLLLTTLIIQAANNSINPIVSLYVKQLMNGHGNVVFVSGIIAALPGIATFLAASRFGALGDRIGTHKIIIGGFIGATILFFLTAFVHNTLQLGILRFLVGFTDACLFPQVQTLLTKNSPVSVTGRIFSWNQSAMYTGNIMGPLLGSFIAGISSYSMVFIITAGIVILNLILFNLNVVRNLGCLSNPVDE</sequence>
<comment type="caution">
    <text evidence="9">The sequence shown here is derived from an EMBL/GenBank/DDBJ whole genome shotgun (WGS) entry which is preliminary data.</text>
</comment>
<keyword evidence="6 7" id="KW-0472">Membrane</keyword>
<feature type="transmembrane region" description="Helical" evidence="7">
    <location>
        <begin position="169"/>
        <end position="190"/>
    </location>
</feature>
<protein>
    <submittedName>
        <fullName evidence="9">Permease of the major facilitator superfamily</fullName>
    </submittedName>
</protein>
<name>I7LAF3_9LACO</name>
<evidence type="ECO:0000256" key="2">
    <source>
        <dbReference type="ARBA" id="ARBA00022448"/>
    </source>
</evidence>
<dbReference type="GeneID" id="82847427"/>
<accession>I7LAF3</accession>
<feature type="transmembrane region" description="Helical" evidence="7">
    <location>
        <begin position="211"/>
        <end position="231"/>
    </location>
</feature>
<evidence type="ECO:0000256" key="4">
    <source>
        <dbReference type="ARBA" id="ARBA00022692"/>
    </source>
</evidence>
<dbReference type="AlphaFoldDB" id="I7LAF3"/>